<accession>A0A5R9J3U7</accession>
<evidence type="ECO:0000313" key="1">
    <source>
        <dbReference type="EMBL" id="TLU71533.1"/>
    </source>
</evidence>
<dbReference type="Gene3D" id="3.40.30.10">
    <property type="entry name" value="Glutaredoxin"/>
    <property type="match status" value="1"/>
</dbReference>
<comment type="caution">
    <text evidence="1">The sequence shown here is derived from an EMBL/GenBank/DDBJ whole genome shotgun (WGS) entry which is preliminary data.</text>
</comment>
<organism evidence="1 2">
    <name type="scientific">Lichenicoccus roseus</name>
    <dbReference type="NCBI Taxonomy" id="2683649"/>
    <lineage>
        <taxon>Bacteria</taxon>
        <taxon>Pseudomonadati</taxon>
        <taxon>Pseudomonadota</taxon>
        <taxon>Alphaproteobacteria</taxon>
        <taxon>Acetobacterales</taxon>
        <taxon>Acetobacteraceae</taxon>
        <taxon>Lichenicoccus</taxon>
    </lineage>
</organism>
<reference evidence="1 2" key="1">
    <citation type="submission" date="2019-05" db="EMBL/GenBank/DDBJ databases">
        <authorList>
            <person name="Pankratov T."/>
            <person name="Grouzdev D."/>
        </authorList>
    </citation>
    <scope>NUCLEOTIDE SEQUENCE [LARGE SCALE GENOMIC DNA]</scope>
    <source>
        <strain evidence="1 2">KEBCLARHB70R</strain>
    </source>
</reference>
<dbReference type="RefSeq" id="WP_138327170.1">
    <property type="nucleotide sequence ID" value="NZ_VCDI01000006.1"/>
</dbReference>
<gene>
    <name evidence="1" type="ORF">FE263_16765</name>
</gene>
<keyword evidence="2" id="KW-1185">Reference proteome</keyword>
<sequence length="113" mass="12448">MAKHRAAEAAEIITRPSPWLDMVVICRKCSRKLKGGYGDKGRDELRHALQDGLRAVGRRRQTRIVETGCFGICPKGAVVAIRGSEPQRILIVPKRQPTEALLMALGFTQSKPG</sequence>
<dbReference type="Proteomes" id="UP000305654">
    <property type="component" value="Unassembled WGS sequence"/>
</dbReference>
<protein>
    <submittedName>
        <fullName evidence="1">(2Fe-2S) ferredoxin domain-containing protein</fullName>
    </submittedName>
</protein>
<dbReference type="AlphaFoldDB" id="A0A5R9J3U7"/>
<evidence type="ECO:0000313" key="2">
    <source>
        <dbReference type="Proteomes" id="UP000305654"/>
    </source>
</evidence>
<name>A0A5R9J3U7_9PROT</name>
<dbReference type="EMBL" id="VCDI01000006">
    <property type="protein sequence ID" value="TLU71533.1"/>
    <property type="molecule type" value="Genomic_DNA"/>
</dbReference>
<dbReference type="CDD" id="cd02980">
    <property type="entry name" value="TRX_Fd_family"/>
    <property type="match status" value="1"/>
</dbReference>
<dbReference type="OrthoDB" id="7412671at2"/>
<proteinExistence type="predicted"/>